<dbReference type="EMBL" id="BMHQ01000003">
    <property type="protein sequence ID" value="GGE11262.1"/>
    <property type="molecule type" value="Genomic_DNA"/>
</dbReference>
<dbReference type="PROSITE" id="PS51257">
    <property type="entry name" value="PROKAR_LIPOPROTEIN"/>
    <property type="match status" value="1"/>
</dbReference>
<evidence type="ECO:0000313" key="3">
    <source>
        <dbReference type="Proteomes" id="UP000625210"/>
    </source>
</evidence>
<keyword evidence="3" id="KW-1185">Reference proteome</keyword>
<protein>
    <recommendedName>
        <fullName evidence="4">Lipoprotein</fullName>
    </recommendedName>
</protein>
<evidence type="ECO:0008006" key="4">
    <source>
        <dbReference type="Google" id="ProtNLM"/>
    </source>
</evidence>
<dbReference type="Proteomes" id="UP000625210">
    <property type="component" value="Unassembled WGS sequence"/>
</dbReference>
<comment type="caution">
    <text evidence="2">The sequence shown here is derived from an EMBL/GenBank/DDBJ whole genome shotgun (WGS) entry which is preliminary data.</text>
</comment>
<accession>A0A8J2VFP6</accession>
<evidence type="ECO:0000313" key="2">
    <source>
        <dbReference type="EMBL" id="GGE11262.1"/>
    </source>
</evidence>
<organism evidence="2 3">
    <name type="scientific">Marinithermofilum abyssi</name>
    <dbReference type="NCBI Taxonomy" id="1571185"/>
    <lineage>
        <taxon>Bacteria</taxon>
        <taxon>Bacillati</taxon>
        <taxon>Bacillota</taxon>
        <taxon>Bacilli</taxon>
        <taxon>Bacillales</taxon>
        <taxon>Thermoactinomycetaceae</taxon>
        <taxon>Marinithermofilum</taxon>
    </lineage>
</organism>
<proteinExistence type="predicted"/>
<feature type="signal peptide" evidence="1">
    <location>
        <begin position="1"/>
        <end position="23"/>
    </location>
</feature>
<reference evidence="2" key="1">
    <citation type="journal article" date="2014" name="Int. J. Syst. Evol. Microbiol.">
        <title>Complete genome sequence of Corynebacterium casei LMG S-19264T (=DSM 44701T), isolated from a smear-ripened cheese.</title>
        <authorList>
            <consortium name="US DOE Joint Genome Institute (JGI-PGF)"/>
            <person name="Walter F."/>
            <person name="Albersmeier A."/>
            <person name="Kalinowski J."/>
            <person name="Ruckert C."/>
        </authorList>
    </citation>
    <scope>NUCLEOTIDE SEQUENCE</scope>
    <source>
        <strain evidence="2">CGMCC 1.15179</strain>
    </source>
</reference>
<name>A0A8J2VFP6_9BACL</name>
<keyword evidence="1" id="KW-0732">Signal</keyword>
<dbReference type="AlphaFoldDB" id="A0A8J2VFP6"/>
<dbReference type="RefSeq" id="WP_188646879.1">
    <property type="nucleotide sequence ID" value="NZ_BMHQ01000003.1"/>
</dbReference>
<gene>
    <name evidence="2" type="ORF">GCM10011571_10740</name>
</gene>
<reference evidence="2" key="2">
    <citation type="submission" date="2020-09" db="EMBL/GenBank/DDBJ databases">
        <authorList>
            <person name="Sun Q."/>
            <person name="Zhou Y."/>
        </authorList>
    </citation>
    <scope>NUCLEOTIDE SEQUENCE</scope>
    <source>
        <strain evidence="2">CGMCC 1.15179</strain>
    </source>
</reference>
<evidence type="ECO:0000256" key="1">
    <source>
        <dbReference type="SAM" id="SignalP"/>
    </source>
</evidence>
<sequence length="238" mass="27705">MRRWLTISALAGFLLLTAACGSAERFQQEASNELPGHVRLAEDAVRSYQKEHQKVPPLKRKSLDDPDYPLYVVDFEKIKPYIKEIPSTAFESGGAFVYVIPDPYAKEVMVRVMDLRLMEKMRDLQGDVNAFHASEGRWPRGKKQGKEMYTLSFQAMDMEPVVIPSPYHADFELPVLIDEKGRLHLDYRMDAMRNIQEKNKQPDKKEDLRNVLMEDHPYVPLYSPPMRYEKKEPVFVKK</sequence>
<feature type="chain" id="PRO_5035288490" description="Lipoprotein" evidence="1">
    <location>
        <begin position="24"/>
        <end position="238"/>
    </location>
</feature>